<feature type="repeat" description="PPR" evidence="2">
    <location>
        <begin position="302"/>
        <end position="336"/>
    </location>
</feature>
<sequence length="669" mass="73783">MRRAHATGRDISKLASLKEICGSLENGTIPVFSIKELSSVLDKCRRENDNSLAEQLHAYVRGCGFETDKVLGNVLVRLLVEVGYISDAQQLFDKLTYPDESSWNTLIKGCAKGRESEHALNLYKGLSGHETIQLWSSTFVALLKACADLKNFEVGSIIYADVARKGLLEQDVILGTTVVDMYAKCGFLTIAQEVFDNLLVRDVVSWTTLITGFVQRERGEDALLYFDSMQNTGIPPDDITFACCLQACGIAGNREKGQVVHNDIVAKGLEMDVVIANTLINMYSACGVLLDAQDVFDKLPRDVISWNTLLAGYVENSQYKEALSRFWQMKKEGISPQAVTLVCLLKACGSVGDIDRGRQIQSEVIKQDLETNPFIASALVDMYIKCGSLEKSQEVFNALPLRDAVCWTTLLTRYTENGLCERTLASFEKMHCEGISPVLATFISVLKACASLVALDKGWEVHAEVVLRGLEKDYVVGSTLLGLYSRCAQLNEAHYMFEALPFLDLVSWTTLISGQALVGDIESVFSTLQDMFGDGIEPGRVTCGHVLNACNHGGLTDEGVMFFGMLTTDLGSIPSSEHFTCMVDLFSRAGQIGMAAFVIKHMPRQPSAVVWHVVLAACQKWSNAEVGREAFEHAMLLDEDDYAAYVTISNIFADNIVDDDLQLIEAPYW</sequence>
<evidence type="ECO:0000256" key="2">
    <source>
        <dbReference type="PROSITE-ProRule" id="PRU00708"/>
    </source>
</evidence>
<name>A0A9D4UAT9_ADICA</name>
<dbReference type="GO" id="GO:0003723">
    <property type="term" value="F:RNA binding"/>
    <property type="evidence" value="ECO:0007669"/>
    <property type="project" value="InterPro"/>
</dbReference>
<evidence type="ECO:0000313" key="4">
    <source>
        <dbReference type="Proteomes" id="UP000886520"/>
    </source>
</evidence>
<dbReference type="InterPro" id="IPR046960">
    <property type="entry name" value="PPR_At4g14850-like_plant"/>
</dbReference>
<dbReference type="InterPro" id="IPR011990">
    <property type="entry name" value="TPR-like_helical_dom_sf"/>
</dbReference>
<evidence type="ECO:0008006" key="5">
    <source>
        <dbReference type="Google" id="ProtNLM"/>
    </source>
</evidence>
<reference evidence="3" key="1">
    <citation type="submission" date="2021-01" db="EMBL/GenBank/DDBJ databases">
        <title>Adiantum capillus-veneris genome.</title>
        <authorList>
            <person name="Fang Y."/>
            <person name="Liao Q."/>
        </authorList>
    </citation>
    <scope>NUCLEOTIDE SEQUENCE</scope>
    <source>
        <strain evidence="3">H3</strain>
        <tissue evidence="3">Leaf</tissue>
    </source>
</reference>
<dbReference type="AlphaFoldDB" id="A0A9D4UAT9"/>
<dbReference type="Proteomes" id="UP000886520">
    <property type="component" value="Chromosome 20"/>
</dbReference>
<dbReference type="GO" id="GO:0048731">
    <property type="term" value="P:system development"/>
    <property type="evidence" value="ECO:0007669"/>
    <property type="project" value="UniProtKB-ARBA"/>
</dbReference>
<gene>
    <name evidence="3" type="ORF">GOP47_0021145</name>
</gene>
<dbReference type="OrthoDB" id="411857at2759"/>
<protein>
    <recommendedName>
        <fullName evidence="5">Pentatricopeptide repeat-containing protein</fullName>
    </recommendedName>
</protein>
<keyword evidence="4" id="KW-1185">Reference proteome</keyword>
<evidence type="ECO:0000256" key="1">
    <source>
        <dbReference type="ARBA" id="ARBA00022737"/>
    </source>
</evidence>
<dbReference type="Pfam" id="PF13041">
    <property type="entry name" value="PPR_2"/>
    <property type="match status" value="2"/>
</dbReference>
<dbReference type="FunFam" id="1.25.40.10:FF:000158">
    <property type="entry name" value="pentatricopeptide repeat-containing protein At2g33680"/>
    <property type="match status" value="1"/>
</dbReference>
<dbReference type="GO" id="GO:0009451">
    <property type="term" value="P:RNA modification"/>
    <property type="evidence" value="ECO:0007669"/>
    <property type="project" value="InterPro"/>
</dbReference>
<dbReference type="EMBL" id="JABFUD020000020">
    <property type="protein sequence ID" value="KAI5064475.1"/>
    <property type="molecule type" value="Genomic_DNA"/>
</dbReference>
<dbReference type="Gene3D" id="1.25.40.10">
    <property type="entry name" value="Tetratricopeptide repeat domain"/>
    <property type="match status" value="5"/>
</dbReference>
<organism evidence="3 4">
    <name type="scientific">Adiantum capillus-veneris</name>
    <name type="common">Maidenhair fern</name>
    <dbReference type="NCBI Taxonomy" id="13818"/>
    <lineage>
        <taxon>Eukaryota</taxon>
        <taxon>Viridiplantae</taxon>
        <taxon>Streptophyta</taxon>
        <taxon>Embryophyta</taxon>
        <taxon>Tracheophyta</taxon>
        <taxon>Polypodiopsida</taxon>
        <taxon>Polypodiidae</taxon>
        <taxon>Polypodiales</taxon>
        <taxon>Pteridineae</taxon>
        <taxon>Pteridaceae</taxon>
        <taxon>Vittarioideae</taxon>
        <taxon>Adiantum</taxon>
    </lineage>
</organism>
<dbReference type="Pfam" id="PF01535">
    <property type="entry name" value="PPR"/>
    <property type="match status" value="1"/>
</dbReference>
<dbReference type="FunFam" id="1.25.40.10:FF:000031">
    <property type="entry name" value="Pentatricopeptide repeat-containing protein mitochondrial"/>
    <property type="match status" value="2"/>
</dbReference>
<dbReference type="PANTHER" id="PTHR24015:SF548">
    <property type="entry name" value="OS08G0340900 PROTEIN"/>
    <property type="match status" value="1"/>
</dbReference>
<dbReference type="FunFam" id="1.25.40.10:FF:000344">
    <property type="entry name" value="Pentatricopeptide repeat-containing protein"/>
    <property type="match status" value="1"/>
</dbReference>
<feature type="repeat" description="PPR" evidence="2">
    <location>
        <begin position="403"/>
        <end position="437"/>
    </location>
</feature>
<comment type="caution">
    <text evidence="3">The sequence shown here is derived from an EMBL/GenBank/DDBJ whole genome shotgun (WGS) entry which is preliminary data.</text>
</comment>
<dbReference type="NCBIfam" id="TIGR00756">
    <property type="entry name" value="PPR"/>
    <property type="match status" value="3"/>
</dbReference>
<dbReference type="PANTHER" id="PTHR24015">
    <property type="entry name" value="OS07G0578800 PROTEIN-RELATED"/>
    <property type="match status" value="1"/>
</dbReference>
<feature type="repeat" description="PPR" evidence="2">
    <location>
        <begin position="202"/>
        <end position="236"/>
    </location>
</feature>
<accession>A0A9D4UAT9</accession>
<dbReference type="Pfam" id="PF13812">
    <property type="entry name" value="PPR_3"/>
    <property type="match status" value="2"/>
</dbReference>
<evidence type="ECO:0000313" key="3">
    <source>
        <dbReference type="EMBL" id="KAI5064475.1"/>
    </source>
</evidence>
<dbReference type="PROSITE" id="PS51375">
    <property type="entry name" value="PPR"/>
    <property type="match status" value="4"/>
</dbReference>
<keyword evidence="1" id="KW-0677">Repeat</keyword>
<feature type="repeat" description="PPR" evidence="2">
    <location>
        <begin position="504"/>
        <end position="538"/>
    </location>
</feature>
<dbReference type="InterPro" id="IPR002885">
    <property type="entry name" value="PPR_rpt"/>
</dbReference>
<proteinExistence type="predicted"/>